<dbReference type="InterPro" id="IPR007863">
    <property type="entry name" value="Peptidase_M16_C"/>
</dbReference>
<evidence type="ECO:0000259" key="2">
    <source>
        <dbReference type="Pfam" id="PF00675"/>
    </source>
</evidence>
<dbReference type="OrthoDB" id="9811314at2"/>
<dbReference type="STRING" id="398767.Glov_0497"/>
<feature type="signal peptide" evidence="1">
    <location>
        <begin position="1"/>
        <end position="21"/>
    </location>
</feature>
<evidence type="ECO:0000313" key="4">
    <source>
        <dbReference type="EMBL" id="ACD94225.1"/>
    </source>
</evidence>
<dbReference type="Gene3D" id="3.30.830.10">
    <property type="entry name" value="Metalloenzyme, LuxS/M16 peptidase-like"/>
    <property type="match status" value="2"/>
</dbReference>
<feature type="domain" description="Peptidase M16 N-terminal" evidence="2">
    <location>
        <begin position="56"/>
        <end position="194"/>
    </location>
</feature>
<dbReference type="Pfam" id="PF00675">
    <property type="entry name" value="Peptidase_M16"/>
    <property type="match status" value="1"/>
</dbReference>
<evidence type="ECO:0000259" key="3">
    <source>
        <dbReference type="Pfam" id="PF05193"/>
    </source>
</evidence>
<evidence type="ECO:0000256" key="1">
    <source>
        <dbReference type="SAM" id="SignalP"/>
    </source>
</evidence>
<dbReference type="Pfam" id="PF05193">
    <property type="entry name" value="Peptidase_M16_C"/>
    <property type="match status" value="1"/>
</dbReference>
<keyword evidence="1" id="KW-0732">Signal</keyword>
<dbReference type="HOGENOM" id="CLU_009902_6_1_7"/>
<dbReference type="InterPro" id="IPR011765">
    <property type="entry name" value="Pept_M16_N"/>
</dbReference>
<dbReference type="RefSeq" id="WP_012468581.1">
    <property type="nucleotide sequence ID" value="NC_010814.1"/>
</dbReference>
<proteinExistence type="predicted"/>
<feature type="domain" description="Peptidase M16 C-terminal" evidence="3">
    <location>
        <begin position="205"/>
        <end position="381"/>
    </location>
</feature>
<accession>B3E2H2</accession>
<gene>
    <name evidence="4" type="ordered locus">Glov_0497</name>
</gene>
<dbReference type="InterPro" id="IPR011249">
    <property type="entry name" value="Metalloenz_LuxS/M16"/>
</dbReference>
<dbReference type="EMBL" id="CP001089">
    <property type="protein sequence ID" value="ACD94225.1"/>
    <property type="molecule type" value="Genomic_DNA"/>
</dbReference>
<evidence type="ECO:0000313" key="5">
    <source>
        <dbReference type="Proteomes" id="UP000002420"/>
    </source>
</evidence>
<reference evidence="4 5" key="1">
    <citation type="submission" date="2008-05" db="EMBL/GenBank/DDBJ databases">
        <title>Complete sequence of chromosome of Geobacter lovleyi SZ.</title>
        <authorList>
            <consortium name="US DOE Joint Genome Institute"/>
            <person name="Lucas S."/>
            <person name="Copeland A."/>
            <person name="Lapidus A."/>
            <person name="Glavina del Rio T."/>
            <person name="Dalin E."/>
            <person name="Tice H."/>
            <person name="Bruce D."/>
            <person name="Goodwin L."/>
            <person name="Pitluck S."/>
            <person name="Chertkov O."/>
            <person name="Meincke L."/>
            <person name="Brettin T."/>
            <person name="Detter J.C."/>
            <person name="Han C."/>
            <person name="Tapia R."/>
            <person name="Kuske C.R."/>
            <person name="Schmutz J."/>
            <person name="Larimer F."/>
            <person name="Land M."/>
            <person name="Hauser L."/>
            <person name="Kyrpides N."/>
            <person name="Mikhailova N."/>
            <person name="Sung Y."/>
            <person name="Fletcher K.E."/>
            <person name="Ritalahti K.M."/>
            <person name="Loeffler F.E."/>
            <person name="Richardson P."/>
        </authorList>
    </citation>
    <scope>NUCLEOTIDE SEQUENCE [LARGE SCALE GENOMIC DNA]</scope>
    <source>
        <strain evidence="5">ATCC BAA-1151 / DSM 17278 / SZ</strain>
    </source>
</reference>
<protein>
    <submittedName>
        <fullName evidence="4">Peptidase M16 domain protein</fullName>
    </submittedName>
</protein>
<dbReference type="PANTHER" id="PTHR11851:SF225">
    <property type="entry name" value="NON-PEPTIDASE HOMOLOG YMXG"/>
    <property type="match status" value="1"/>
</dbReference>
<dbReference type="PANTHER" id="PTHR11851">
    <property type="entry name" value="METALLOPROTEASE"/>
    <property type="match status" value="1"/>
</dbReference>
<organism evidence="4 5">
    <name type="scientific">Trichlorobacter lovleyi (strain ATCC BAA-1151 / DSM 17278 / SZ)</name>
    <name type="common">Geobacter lovleyi</name>
    <dbReference type="NCBI Taxonomy" id="398767"/>
    <lineage>
        <taxon>Bacteria</taxon>
        <taxon>Pseudomonadati</taxon>
        <taxon>Thermodesulfobacteriota</taxon>
        <taxon>Desulfuromonadia</taxon>
        <taxon>Geobacterales</taxon>
        <taxon>Geobacteraceae</taxon>
        <taxon>Trichlorobacter</taxon>
    </lineage>
</organism>
<dbReference type="GO" id="GO:0046872">
    <property type="term" value="F:metal ion binding"/>
    <property type="evidence" value="ECO:0007669"/>
    <property type="project" value="InterPro"/>
</dbReference>
<feature type="chain" id="PRO_5005336683" evidence="1">
    <location>
        <begin position="22"/>
        <end position="471"/>
    </location>
</feature>
<dbReference type="AlphaFoldDB" id="B3E2H2"/>
<dbReference type="SUPFAM" id="SSF63411">
    <property type="entry name" value="LuxS/MPP-like metallohydrolase"/>
    <property type="match status" value="2"/>
</dbReference>
<dbReference type="KEGG" id="glo:Glov_0497"/>
<dbReference type="InterPro" id="IPR050361">
    <property type="entry name" value="MPP/UQCRC_Complex"/>
</dbReference>
<dbReference type="Proteomes" id="UP000002420">
    <property type="component" value="Chromosome"/>
</dbReference>
<keyword evidence="5" id="KW-1185">Reference proteome</keyword>
<sequence>MKLRVLLVGLISIFCLSAASAAELANPRNMTFPALSFSIPKAERVLLQNGMPVYLLQDHELPMVTISALIHTGSVYDPTGKSGLAALTGSQLRGGGTKDLAPAALDAELEFMASSVESSFGSDLGTVSLTSLTKNLDRTLQLFSDVLFRPRFDEKRLEVARRQALEMIRRQNDDPKELGDRELQKALYAGHPLGVIPAAATVAAVKRSDLQAFHQRFVRPDNMILTVAGDFDRSRMLAALNRLIGQIKPEGRLQLPDIPQVKLRFEPAVLYAPKQVNQSVIRLGHLGITKDDPDLYAIRVLDFILGGSFTSRLMMEIRTNQGLAYNVGSHFDVGRHFIGSFTAETETKAEATAKTIGLMSSIIAAIRTEPVSEQELKLAKDSIINSFLFGFTTPASIVVQQARLEFYGYQPDYLERYRERIAAVTREDLLQAAKKHLHPEAFKLVVVGDQKRFDKPLSSFGTVTTLDLKSE</sequence>
<name>B3E2H2_TRIL1</name>
<dbReference type="eggNOG" id="COG0612">
    <property type="taxonomic scope" value="Bacteria"/>
</dbReference>